<dbReference type="InParanoid" id="A0A669BZ45"/>
<dbReference type="PANTHER" id="PTHR18884">
    <property type="entry name" value="SEPTIN"/>
    <property type="match status" value="1"/>
</dbReference>
<evidence type="ECO:0000256" key="1">
    <source>
        <dbReference type="RuleBase" id="RU004560"/>
    </source>
</evidence>
<dbReference type="SUPFAM" id="SSF52540">
    <property type="entry name" value="P-loop containing nucleoside triphosphate hydrolases"/>
    <property type="match status" value="1"/>
</dbReference>
<accession>A0A669BZ45</accession>
<comment type="similarity">
    <text evidence="1">Belongs to the TRAFAC class TrmE-Era-EngA-EngB-Septin-like GTPase superfamily. Septin GTPase family.</text>
</comment>
<dbReference type="GO" id="GO:0005525">
    <property type="term" value="F:GTP binding"/>
    <property type="evidence" value="ECO:0007669"/>
    <property type="project" value="UniProtKB-KW"/>
</dbReference>
<dbReference type="GeneTree" id="ENSGT00940000154222"/>
<dbReference type="InterPro" id="IPR030379">
    <property type="entry name" value="G_SEPTIN_dom"/>
</dbReference>
<evidence type="ECO:0000313" key="3">
    <source>
        <dbReference type="Ensembl" id="ENSONIP00000039840.1"/>
    </source>
</evidence>
<dbReference type="PROSITE" id="PS51719">
    <property type="entry name" value="G_SEPTIN"/>
    <property type="match status" value="1"/>
</dbReference>
<keyword evidence="1" id="KW-0342">GTP-binding</keyword>
<evidence type="ECO:0000259" key="2">
    <source>
        <dbReference type="PROSITE" id="PS51719"/>
    </source>
</evidence>
<sequence>MGSGLRKSTLINSLFLTDLYSKDCPGPSHRIKKTVQVEYSKVLIKEGGVQLSLTIVDTPGLGDVLIFFAFPQLKHILEPHAMWLTTASAGINYIEFMKILHDKVNVIPLIAKADTLTPEECHLFKKQIMKEIQEHKIKIYEFPDVDKDDDNKLVQKIKEKMPLAVVGSNVVIEVNSKKVRGRQYPWGVAEVENGEHCDFCRYTNSFFYCSKDLTGVSVSLSLCNGVDTSKTKGQLTKSPLAQMEEERKENVMKIKKMEAESEVVFEIPSRKYNKAKLRENLNRNWETMTLTQFKAQVMLKRRMYFL</sequence>
<dbReference type="Gene3D" id="3.40.50.300">
    <property type="entry name" value="P-loop containing nucleotide triphosphate hydrolases"/>
    <property type="match status" value="2"/>
</dbReference>
<dbReference type="Pfam" id="PF00735">
    <property type="entry name" value="Septin"/>
    <property type="match status" value="2"/>
</dbReference>
<dbReference type="Ensembl" id="ENSONIT00000036004.1">
    <property type="protein sequence ID" value="ENSONIP00000039840.1"/>
    <property type="gene ID" value="ENSONIG00000012743.2"/>
</dbReference>
<protein>
    <recommendedName>
        <fullName evidence="2">Septin-type G domain-containing protein</fullName>
    </recommendedName>
</protein>
<evidence type="ECO:0000313" key="4">
    <source>
        <dbReference type="Proteomes" id="UP000005207"/>
    </source>
</evidence>
<proteinExistence type="inferred from homology"/>
<reference evidence="4" key="1">
    <citation type="submission" date="2012-01" db="EMBL/GenBank/DDBJ databases">
        <title>The Genome Sequence of Oreochromis niloticus (Nile Tilapia).</title>
        <authorList>
            <consortium name="Broad Institute Genome Assembly Team"/>
            <consortium name="Broad Institute Sequencing Platform"/>
            <person name="Di Palma F."/>
            <person name="Johnson J."/>
            <person name="Lander E.S."/>
            <person name="Lindblad-Toh K."/>
        </authorList>
    </citation>
    <scope>NUCLEOTIDE SEQUENCE [LARGE SCALE GENOMIC DNA]</scope>
</reference>
<name>A0A669BZ45_ORENI</name>
<dbReference type="Proteomes" id="UP000005207">
    <property type="component" value="Linkage group LG11"/>
</dbReference>
<dbReference type="AlphaFoldDB" id="A0A669BZ45"/>
<reference evidence="3" key="2">
    <citation type="submission" date="2025-08" db="UniProtKB">
        <authorList>
            <consortium name="Ensembl"/>
        </authorList>
    </citation>
    <scope>IDENTIFICATION</scope>
</reference>
<keyword evidence="1" id="KW-0547">Nucleotide-binding</keyword>
<dbReference type="InterPro" id="IPR027417">
    <property type="entry name" value="P-loop_NTPase"/>
</dbReference>
<organism evidence="3 4">
    <name type="scientific">Oreochromis niloticus</name>
    <name type="common">Nile tilapia</name>
    <name type="synonym">Tilapia nilotica</name>
    <dbReference type="NCBI Taxonomy" id="8128"/>
    <lineage>
        <taxon>Eukaryota</taxon>
        <taxon>Metazoa</taxon>
        <taxon>Chordata</taxon>
        <taxon>Craniata</taxon>
        <taxon>Vertebrata</taxon>
        <taxon>Euteleostomi</taxon>
        <taxon>Actinopterygii</taxon>
        <taxon>Neopterygii</taxon>
        <taxon>Teleostei</taxon>
        <taxon>Neoteleostei</taxon>
        <taxon>Acanthomorphata</taxon>
        <taxon>Ovalentaria</taxon>
        <taxon>Cichlomorphae</taxon>
        <taxon>Cichliformes</taxon>
        <taxon>Cichlidae</taxon>
        <taxon>African cichlids</taxon>
        <taxon>Pseudocrenilabrinae</taxon>
        <taxon>Oreochromini</taxon>
        <taxon>Oreochromis</taxon>
    </lineage>
</organism>
<keyword evidence="4" id="KW-1185">Reference proteome</keyword>
<feature type="domain" description="Septin-type G" evidence="2">
    <location>
        <begin position="1"/>
        <end position="232"/>
    </location>
</feature>
<reference evidence="3" key="3">
    <citation type="submission" date="2025-09" db="UniProtKB">
        <authorList>
            <consortium name="Ensembl"/>
        </authorList>
    </citation>
    <scope>IDENTIFICATION</scope>
</reference>